<feature type="region of interest" description="Disordered" evidence="1">
    <location>
        <begin position="1"/>
        <end position="55"/>
    </location>
</feature>
<accession>A0A1Y2I4J8</accession>
<sequence length="55" mass="6059">MLRPKGPTAFQASTKSTRTKQKQQNDGKPQEARGGASTRLAPHSPQETDDQRPLK</sequence>
<organism evidence="2 3">
    <name type="scientific">Catenaria anguillulae PL171</name>
    <dbReference type="NCBI Taxonomy" id="765915"/>
    <lineage>
        <taxon>Eukaryota</taxon>
        <taxon>Fungi</taxon>
        <taxon>Fungi incertae sedis</taxon>
        <taxon>Blastocladiomycota</taxon>
        <taxon>Blastocladiomycetes</taxon>
        <taxon>Blastocladiales</taxon>
        <taxon>Catenariaceae</taxon>
        <taxon>Catenaria</taxon>
    </lineage>
</organism>
<comment type="caution">
    <text evidence="2">The sequence shown here is derived from an EMBL/GenBank/DDBJ whole genome shotgun (WGS) entry which is preliminary data.</text>
</comment>
<gene>
    <name evidence="2" type="ORF">BCR44DRAFT_34443</name>
</gene>
<feature type="compositionally biased region" description="Polar residues" evidence="1">
    <location>
        <begin position="10"/>
        <end position="22"/>
    </location>
</feature>
<evidence type="ECO:0000313" key="2">
    <source>
        <dbReference type="EMBL" id="ORZ41144.1"/>
    </source>
</evidence>
<protein>
    <submittedName>
        <fullName evidence="2">Uncharacterized protein</fullName>
    </submittedName>
</protein>
<reference evidence="2 3" key="1">
    <citation type="submission" date="2016-07" db="EMBL/GenBank/DDBJ databases">
        <title>Pervasive Adenine N6-methylation of Active Genes in Fungi.</title>
        <authorList>
            <consortium name="DOE Joint Genome Institute"/>
            <person name="Mondo S.J."/>
            <person name="Dannebaum R.O."/>
            <person name="Kuo R.C."/>
            <person name="Labutti K."/>
            <person name="Haridas S."/>
            <person name="Kuo A."/>
            <person name="Salamov A."/>
            <person name="Ahrendt S.R."/>
            <person name="Lipzen A."/>
            <person name="Sullivan W."/>
            <person name="Andreopoulos W.B."/>
            <person name="Clum A."/>
            <person name="Lindquist E."/>
            <person name="Daum C."/>
            <person name="Ramamoorthy G.K."/>
            <person name="Gryganskyi A."/>
            <person name="Culley D."/>
            <person name="Magnuson J.K."/>
            <person name="James T.Y."/>
            <person name="O'Malley M.A."/>
            <person name="Stajich J.E."/>
            <person name="Spatafora J.W."/>
            <person name="Visel A."/>
            <person name="Grigoriev I.V."/>
        </authorList>
    </citation>
    <scope>NUCLEOTIDE SEQUENCE [LARGE SCALE GENOMIC DNA]</scope>
    <source>
        <strain evidence="2 3">PL171</strain>
    </source>
</reference>
<dbReference type="Proteomes" id="UP000193411">
    <property type="component" value="Unassembled WGS sequence"/>
</dbReference>
<dbReference type="EMBL" id="MCFL01000001">
    <property type="protein sequence ID" value="ORZ41144.1"/>
    <property type="molecule type" value="Genomic_DNA"/>
</dbReference>
<evidence type="ECO:0000313" key="3">
    <source>
        <dbReference type="Proteomes" id="UP000193411"/>
    </source>
</evidence>
<proteinExistence type="predicted"/>
<name>A0A1Y2I4J8_9FUNG</name>
<dbReference type="AlphaFoldDB" id="A0A1Y2I4J8"/>
<evidence type="ECO:0000256" key="1">
    <source>
        <dbReference type="SAM" id="MobiDB-lite"/>
    </source>
</evidence>
<keyword evidence="3" id="KW-1185">Reference proteome</keyword>